<keyword evidence="1" id="KW-0446">Lipid-binding</keyword>
<dbReference type="InterPro" id="IPR003797">
    <property type="entry name" value="DegV"/>
</dbReference>
<dbReference type="InterPro" id="IPR043168">
    <property type="entry name" value="DegV_C"/>
</dbReference>
<dbReference type="GO" id="GO:0008289">
    <property type="term" value="F:lipid binding"/>
    <property type="evidence" value="ECO:0007669"/>
    <property type="project" value="UniProtKB-KW"/>
</dbReference>
<accession>A0A375IFE1</accession>
<dbReference type="RefSeq" id="WP_115663035.1">
    <property type="nucleotide sequence ID" value="NZ_JAYMSA010000001.1"/>
</dbReference>
<protein>
    <submittedName>
        <fullName evidence="2">Uncharacterized protein</fullName>
    </submittedName>
</protein>
<dbReference type="Proteomes" id="UP000255505">
    <property type="component" value="Chromosome I"/>
</dbReference>
<sequence>MQETAILADAACDLPRDIMAALQVHTIPFRIRAGERFVADTRDEDALPTLYRQYLVGRQDHYAESIPLLERELEEHLLRNVVTQCDRAILLTIASARSKLYAHASGAVIGTVARSVRLRKQAGRSGLFDLTVIDTGAIGPGQALIVREAARMAMGGASPQAVRDAVETRLRDAAQMFLVPDELLYMYTRARQKGEGSITWGRYMMGSTFNIRPVVRMHRGHTEAIGRARGSEEGARRVLEHAEQCIRAGDLLVPAISVCYAGPLDDVRALPAYQSLAHSARRHGVELMLAPMSLTVALNVGARAFGLSYLAESPPPFE</sequence>
<dbReference type="Gene3D" id="3.30.1180.10">
    <property type="match status" value="1"/>
</dbReference>
<evidence type="ECO:0000313" key="3">
    <source>
        <dbReference type="Proteomes" id="UP000255505"/>
    </source>
</evidence>
<organism evidence="2 3">
    <name type="scientific">Cupriavidus taiwanensis</name>
    <dbReference type="NCBI Taxonomy" id="164546"/>
    <lineage>
        <taxon>Bacteria</taxon>
        <taxon>Pseudomonadati</taxon>
        <taxon>Pseudomonadota</taxon>
        <taxon>Betaproteobacteria</taxon>
        <taxon>Burkholderiales</taxon>
        <taxon>Burkholderiaceae</taxon>
        <taxon>Cupriavidus</taxon>
    </lineage>
</organism>
<gene>
    <name evidence="2" type="ORF">CT19425_110040</name>
</gene>
<dbReference type="PROSITE" id="PS51482">
    <property type="entry name" value="DEGV"/>
    <property type="match status" value="1"/>
</dbReference>
<dbReference type="InterPro" id="IPR050270">
    <property type="entry name" value="DegV_domain_contain"/>
</dbReference>
<evidence type="ECO:0000256" key="1">
    <source>
        <dbReference type="ARBA" id="ARBA00023121"/>
    </source>
</evidence>
<dbReference type="AlphaFoldDB" id="A0A375IFE1"/>
<reference evidence="2 3" key="1">
    <citation type="submission" date="2018-01" db="EMBL/GenBank/DDBJ databases">
        <authorList>
            <person name="Gaut B.S."/>
            <person name="Morton B.R."/>
            <person name="Clegg M.T."/>
            <person name="Duvall M.R."/>
        </authorList>
    </citation>
    <scope>NUCLEOTIDE SEQUENCE [LARGE SCALE GENOMIC DNA]</scope>
    <source>
        <strain evidence="2">Cupriavidus taiwanensis LMG 19425</strain>
    </source>
</reference>
<name>A0A375IFE1_9BURK</name>
<dbReference type="Gene3D" id="3.40.50.10170">
    <property type="match status" value="1"/>
</dbReference>
<dbReference type="PANTHER" id="PTHR33434">
    <property type="entry name" value="DEGV DOMAIN-CONTAINING PROTEIN DR_1986-RELATED"/>
    <property type="match status" value="1"/>
</dbReference>
<proteinExistence type="predicted"/>
<dbReference type="EMBL" id="LT991976">
    <property type="protein sequence ID" value="SPK73503.1"/>
    <property type="molecule type" value="Genomic_DNA"/>
</dbReference>
<evidence type="ECO:0000313" key="2">
    <source>
        <dbReference type="EMBL" id="SPK73503.1"/>
    </source>
</evidence>
<dbReference type="Pfam" id="PF02645">
    <property type="entry name" value="DegV"/>
    <property type="match status" value="1"/>
</dbReference>
<dbReference type="SUPFAM" id="SSF82549">
    <property type="entry name" value="DAK1/DegV-like"/>
    <property type="match status" value="1"/>
</dbReference>
<dbReference type="PANTHER" id="PTHR33434:SF2">
    <property type="entry name" value="FATTY ACID-BINDING PROTEIN TM_1468"/>
    <property type="match status" value="1"/>
</dbReference>